<dbReference type="Proteomes" id="UP000198571">
    <property type="component" value="Unassembled WGS sequence"/>
</dbReference>
<dbReference type="STRING" id="1601833.SAMN05518684_10917"/>
<evidence type="ECO:0000313" key="1">
    <source>
        <dbReference type="EMBL" id="SES14704.1"/>
    </source>
</evidence>
<keyword evidence="2" id="KW-1185">Reference proteome</keyword>
<evidence type="ECO:0000313" key="2">
    <source>
        <dbReference type="Proteomes" id="UP000198571"/>
    </source>
</evidence>
<proteinExistence type="predicted"/>
<dbReference type="AlphaFoldDB" id="A0A1H9V005"/>
<protein>
    <submittedName>
        <fullName evidence="1">Uncharacterized protein</fullName>
    </submittedName>
</protein>
<reference evidence="2" key="1">
    <citation type="submission" date="2016-10" db="EMBL/GenBank/DDBJ databases">
        <authorList>
            <person name="Varghese N."/>
            <person name="Submissions S."/>
        </authorList>
    </citation>
    <scope>NUCLEOTIDE SEQUENCE [LARGE SCALE GENOMIC DNA]</scope>
    <source>
        <strain evidence="2">S9</strain>
    </source>
</reference>
<name>A0A1H9V005_9BACI</name>
<accession>A0A1H9V005</accession>
<dbReference type="RefSeq" id="WP_093052266.1">
    <property type="nucleotide sequence ID" value="NZ_FOGT01000009.1"/>
</dbReference>
<gene>
    <name evidence="1" type="ORF">SAMN05518684_10917</name>
</gene>
<sequence>MKKYKVIVLDRHGNEKPLDEKKNDEQLLEINFKSEKSRIYYYENMKQKYPDCSIKMMMCQ</sequence>
<organism evidence="1 2">
    <name type="scientific">Salipaludibacillus aurantiacus</name>
    <dbReference type="NCBI Taxonomy" id="1601833"/>
    <lineage>
        <taxon>Bacteria</taxon>
        <taxon>Bacillati</taxon>
        <taxon>Bacillota</taxon>
        <taxon>Bacilli</taxon>
        <taxon>Bacillales</taxon>
        <taxon>Bacillaceae</taxon>
    </lineage>
</organism>
<dbReference type="OrthoDB" id="9892195at2"/>
<dbReference type="EMBL" id="FOGT01000009">
    <property type="protein sequence ID" value="SES14704.1"/>
    <property type="molecule type" value="Genomic_DNA"/>
</dbReference>